<feature type="domain" description="4Fe-4S Wbl-type" evidence="1">
    <location>
        <begin position="23"/>
        <end position="80"/>
    </location>
</feature>
<dbReference type="AlphaFoldDB" id="A0A3M8AA84"/>
<name>A0A3M8AA84_9MICO</name>
<accession>A0A3M8AA84</accession>
<proteinExistence type="predicted"/>
<evidence type="ECO:0000259" key="1">
    <source>
        <dbReference type="PROSITE" id="PS51674"/>
    </source>
</evidence>
<dbReference type="Proteomes" id="UP000275048">
    <property type="component" value="Unassembled WGS sequence"/>
</dbReference>
<gene>
    <name evidence="2" type="ORF">EDM22_12300</name>
</gene>
<evidence type="ECO:0000313" key="2">
    <source>
        <dbReference type="EMBL" id="RNB47405.1"/>
    </source>
</evidence>
<sequence length="85" mass="9500">MDVSRMSVAFQALKQQMLRRSPACRNDDRFVADELEAVDQREMAELCALCPLRAACAAYAAAERPAAGFWAGIKYPRPLGRPRKD</sequence>
<dbReference type="PROSITE" id="PS51674">
    <property type="entry name" value="4FE4S_WBL"/>
    <property type="match status" value="1"/>
</dbReference>
<organism evidence="2 3">
    <name type="scientific">Agromyces tardus</name>
    <dbReference type="NCBI Taxonomy" id="2583849"/>
    <lineage>
        <taxon>Bacteria</taxon>
        <taxon>Bacillati</taxon>
        <taxon>Actinomycetota</taxon>
        <taxon>Actinomycetes</taxon>
        <taxon>Micrococcales</taxon>
        <taxon>Microbacteriaceae</taxon>
        <taxon>Agromyces</taxon>
    </lineage>
</organism>
<protein>
    <recommendedName>
        <fullName evidence="1">4Fe-4S Wbl-type domain-containing protein</fullName>
    </recommendedName>
</protein>
<reference evidence="2 3" key="1">
    <citation type="submission" date="2018-10" db="EMBL/GenBank/DDBJ databases">
        <title>Isolation, diversity and antibacterial activity of antinobacteria from the wheat rhizosphere soil.</title>
        <authorList>
            <person name="Sun T."/>
        </authorList>
    </citation>
    <scope>NUCLEOTIDE SEQUENCE [LARGE SCALE GENOMIC DNA]</scope>
    <source>
        <strain evidence="2 3">SJ-23</strain>
    </source>
</reference>
<evidence type="ECO:0000313" key="3">
    <source>
        <dbReference type="Proteomes" id="UP000275048"/>
    </source>
</evidence>
<dbReference type="EMBL" id="RHHB01000025">
    <property type="protein sequence ID" value="RNB47405.1"/>
    <property type="molecule type" value="Genomic_DNA"/>
</dbReference>
<dbReference type="Pfam" id="PF02467">
    <property type="entry name" value="Whib"/>
    <property type="match status" value="1"/>
</dbReference>
<keyword evidence="3" id="KW-1185">Reference proteome</keyword>
<dbReference type="InterPro" id="IPR034768">
    <property type="entry name" value="4FE4S_WBL"/>
</dbReference>
<comment type="caution">
    <text evidence="2">The sequence shown here is derived from an EMBL/GenBank/DDBJ whole genome shotgun (WGS) entry which is preliminary data.</text>
</comment>